<organism evidence="2 3">
    <name type="scientific">Oedothorax gibbosus</name>
    <dbReference type="NCBI Taxonomy" id="931172"/>
    <lineage>
        <taxon>Eukaryota</taxon>
        <taxon>Metazoa</taxon>
        <taxon>Ecdysozoa</taxon>
        <taxon>Arthropoda</taxon>
        <taxon>Chelicerata</taxon>
        <taxon>Arachnida</taxon>
        <taxon>Araneae</taxon>
        <taxon>Araneomorphae</taxon>
        <taxon>Entelegynae</taxon>
        <taxon>Araneoidea</taxon>
        <taxon>Linyphiidae</taxon>
        <taxon>Erigoninae</taxon>
        <taxon>Oedothorax</taxon>
    </lineage>
</organism>
<sequence>MSAFIKRSWRIERFGVWVGGPDDISPQGCSFYPVDSCTPLPPSFVPFVAGQVVDDGTQNKRPNNTSGNIPDGNEGPKESFHG</sequence>
<evidence type="ECO:0000313" key="2">
    <source>
        <dbReference type="EMBL" id="KAG8200085.1"/>
    </source>
</evidence>
<comment type="caution">
    <text evidence="2">The sequence shown here is derived from an EMBL/GenBank/DDBJ whole genome shotgun (WGS) entry which is preliminary data.</text>
</comment>
<evidence type="ECO:0000256" key="1">
    <source>
        <dbReference type="SAM" id="MobiDB-lite"/>
    </source>
</evidence>
<accession>A0AAV6VTU8</accession>
<keyword evidence="3" id="KW-1185">Reference proteome</keyword>
<feature type="region of interest" description="Disordered" evidence="1">
    <location>
        <begin position="51"/>
        <end position="82"/>
    </location>
</feature>
<reference evidence="2 3" key="1">
    <citation type="journal article" date="2022" name="Nat. Ecol. Evol.">
        <title>A masculinizing supergene underlies an exaggerated male reproductive morph in a spider.</title>
        <authorList>
            <person name="Hendrickx F."/>
            <person name="De Corte Z."/>
            <person name="Sonet G."/>
            <person name="Van Belleghem S.M."/>
            <person name="Kostlbacher S."/>
            <person name="Vangestel C."/>
        </authorList>
    </citation>
    <scope>NUCLEOTIDE SEQUENCE [LARGE SCALE GENOMIC DNA]</scope>
    <source>
        <strain evidence="2">W744_W776</strain>
    </source>
</reference>
<dbReference type="Proteomes" id="UP000827092">
    <property type="component" value="Unassembled WGS sequence"/>
</dbReference>
<dbReference type="EMBL" id="JAFNEN010000020">
    <property type="protein sequence ID" value="KAG8200085.1"/>
    <property type="molecule type" value="Genomic_DNA"/>
</dbReference>
<dbReference type="AlphaFoldDB" id="A0AAV6VTU8"/>
<evidence type="ECO:0000313" key="3">
    <source>
        <dbReference type="Proteomes" id="UP000827092"/>
    </source>
</evidence>
<feature type="compositionally biased region" description="Polar residues" evidence="1">
    <location>
        <begin position="59"/>
        <end position="68"/>
    </location>
</feature>
<name>A0AAV6VTU8_9ARAC</name>
<proteinExistence type="predicted"/>
<protein>
    <submittedName>
        <fullName evidence="2">Uncharacterized protein</fullName>
    </submittedName>
</protein>
<gene>
    <name evidence="2" type="ORF">JTE90_001941</name>
</gene>